<dbReference type="AlphaFoldDB" id="A0A4R2HMC9"/>
<protein>
    <submittedName>
        <fullName evidence="1">Uncharacterized protein</fullName>
    </submittedName>
</protein>
<evidence type="ECO:0000313" key="2">
    <source>
        <dbReference type="Proteomes" id="UP000295684"/>
    </source>
</evidence>
<sequence length="169" mass="19770">MTDFYISSLRVGFFAYEAIYFNESNCFTPLQKPYPSVRNDGFSYSKRYIQTDEVVPATPFHRKFVSRMINLRSFKGQERGRTSPVLNKAMLMTDFYISSTRVGFFAYEAIYFNESNCFTPLLSPTLQFAMTDFHIPNATFRLTKFPLRTIPPKLRKSNDQLAKFQRPRA</sequence>
<gene>
    <name evidence="1" type="ORF">EV200_101211</name>
</gene>
<comment type="caution">
    <text evidence="1">The sequence shown here is derived from an EMBL/GenBank/DDBJ whole genome shotgun (WGS) entry which is preliminary data.</text>
</comment>
<proteinExistence type="predicted"/>
<reference evidence="1 2" key="1">
    <citation type="submission" date="2019-03" db="EMBL/GenBank/DDBJ databases">
        <title>Genomic Encyclopedia of Type Strains, Phase IV (KMG-IV): sequencing the most valuable type-strain genomes for metagenomic binning, comparative biology and taxonomic classification.</title>
        <authorList>
            <person name="Goeker M."/>
        </authorList>
    </citation>
    <scope>NUCLEOTIDE SEQUENCE [LARGE SCALE GENOMIC DNA]</scope>
    <source>
        <strain evidence="1 2">DSM 103236</strain>
    </source>
</reference>
<dbReference type="Proteomes" id="UP000295684">
    <property type="component" value="Unassembled WGS sequence"/>
</dbReference>
<dbReference type="EMBL" id="SLWO01000001">
    <property type="protein sequence ID" value="TCO30772.1"/>
    <property type="molecule type" value="Genomic_DNA"/>
</dbReference>
<name>A0A4R2HMC9_9SPHI</name>
<accession>A0A4R2HMC9</accession>
<evidence type="ECO:0000313" key="1">
    <source>
        <dbReference type="EMBL" id="TCO30772.1"/>
    </source>
</evidence>
<organism evidence="1 2">
    <name type="scientific">Pedobacter psychrotolerans</name>
    <dbReference type="NCBI Taxonomy" id="1843235"/>
    <lineage>
        <taxon>Bacteria</taxon>
        <taxon>Pseudomonadati</taxon>
        <taxon>Bacteroidota</taxon>
        <taxon>Sphingobacteriia</taxon>
        <taxon>Sphingobacteriales</taxon>
        <taxon>Sphingobacteriaceae</taxon>
        <taxon>Pedobacter</taxon>
    </lineage>
</organism>